<proteinExistence type="predicted"/>
<dbReference type="Proteomes" id="UP000005408">
    <property type="component" value="Unassembled WGS sequence"/>
</dbReference>
<name>A0A8W8K870_MAGGI</name>
<keyword evidence="3" id="KW-1185">Reference proteome</keyword>
<evidence type="ECO:0000313" key="2">
    <source>
        <dbReference type="EnsemblMetazoa" id="G22823.2:cds"/>
    </source>
</evidence>
<dbReference type="EnsemblMetazoa" id="G22823.2">
    <property type="protein sequence ID" value="G22823.2:cds"/>
    <property type="gene ID" value="G22823"/>
</dbReference>
<keyword evidence="1" id="KW-0472">Membrane</keyword>
<keyword evidence="1" id="KW-0812">Transmembrane</keyword>
<reference evidence="2" key="1">
    <citation type="submission" date="2022-08" db="UniProtKB">
        <authorList>
            <consortium name="EnsemblMetazoa"/>
        </authorList>
    </citation>
    <scope>IDENTIFICATION</scope>
    <source>
        <strain evidence="2">05x7-T-G4-1.051#20</strain>
    </source>
</reference>
<feature type="transmembrane region" description="Helical" evidence="1">
    <location>
        <begin position="86"/>
        <end position="112"/>
    </location>
</feature>
<dbReference type="AlphaFoldDB" id="A0A8W8K870"/>
<feature type="transmembrane region" description="Helical" evidence="1">
    <location>
        <begin position="12"/>
        <end position="32"/>
    </location>
</feature>
<protein>
    <submittedName>
        <fullName evidence="2">Uncharacterized protein</fullName>
    </submittedName>
</protein>
<feature type="transmembrane region" description="Helical" evidence="1">
    <location>
        <begin position="124"/>
        <end position="145"/>
    </location>
</feature>
<evidence type="ECO:0000313" key="3">
    <source>
        <dbReference type="Proteomes" id="UP000005408"/>
    </source>
</evidence>
<evidence type="ECO:0000256" key="1">
    <source>
        <dbReference type="SAM" id="Phobius"/>
    </source>
</evidence>
<accession>A0A8W8K870</accession>
<keyword evidence="1" id="KW-1133">Transmembrane helix</keyword>
<organism evidence="2 3">
    <name type="scientific">Magallana gigas</name>
    <name type="common">Pacific oyster</name>
    <name type="synonym">Crassostrea gigas</name>
    <dbReference type="NCBI Taxonomy" id="29159"/>
    <lineage>
        <taxon>Eukaryota</taxon>
        <taxon>Metazoa</taxon>
        <taxon>Spiralia</taxon>
        <taxon>Lophotrochozoa</taxon>
        <taxon>Mollusca</taxon>
        <taxon>Bivalvia</taxon>
        <taxon>Autobranchia</taxon>
        <taxon>Pteriomorphia</taxon>
        <taxon>Ostreida</taxon>
        <taxon>Ostreoidea</taxon>
        <taxon>Ostreidae</taxon>
        <taxon>Magallana</taxon>
    </lineage>
</organism>
<sequence length="162" mass="17738">MFPQGVNIALGLSYMLCTLLQIVGFGTPAWVVSDYNGEIFDSCGLLFCVSCRNGSGCETKTYLQTYQEYNTADGELVFADQVRETLIASLSVATAIIASLIWTIISSTLIPILKEDTKTYRFPYALFLSALGSFGAVFLAIIYLVRVIKVMSALSPSYQPLK</sequence>